<proteinExistence type="predicted"/>
<protein>
    <submittedName>
        <fullName evidence="2">CTLH domain-containing protein</fullName>
    </submittedName>
</protein>
<sequence>MPRKFLAPVDKILDYTEVAANALQEVATAAQIPFLGTVCTLTLAIIPMVQNARFQQERCLHTMEEIHHSLCALTSLSIHSDDIQAPEMLAQIAQYARRVMDFLVFGWPFILSLFTAVSKKFDSCLRSQQELGTLKRLFKQGEIAAQLDSCEMELRASLAIFTAKQGVALATGVVELKIDTETRHQELLELISSRSGEFESMSSVNWTKFFKCQLRILLPVASLPKNLSWAGVRAEQSGRHPSRKPGAGRSIRSRWNGKDNISHGDSSSSKSRQ</sequence>
<dbReference type="Proteomes" id="UP000620124">
    <property type="component" value="Unassembled WGS sequence"/>
</dbReference>
<evidence type="ECO:0000313" key="3">
    <source>
        <dbReference type="Proteomes" id="UP000620124"/>
    </source>
</evidence>
<comment type="caution">
    <text evidence="2">The sequence shown here is derived from an EMBL/GenBank/DDBJ whole genome shotgun (WGS) entry which is preliminary data.</text>
</comment>
<feature type="region of interest" description="Disordered" evidence="1">
    <location>
        <begin position="232"/>
        <end position="273"/>
    </location>
</feature>
<evidence type="ECO:0000313" key="2">
    <source>
        <dbReference type="EMBL" id="KAF7356050.1"/>
    </source>
</evidence>
<dbReference type="InterPro" id="IPR059179">
    <property type="entry name" value="MLKL-like_MCAfunc"/>
</dbReference>
<keyword evidence="3" id="KW-1185">Reference proteome</keyword>
<feature type="compositionally biased region" description="Polar residues" evidence="1">
    <location>
        <begin position="263"/>
        <end position="273"/>
    </location>
</feature>
<accession>A0A8H7CZK9</accession>
<dbReference type="AlphaFoldDB" id="A0A8H7CZK9"/>
<reference evidence="2" key="1">
    <citation type="submission" date="2020-05" db="EMBL/GenBank/DDBJ databases">
        <title>Mycena genomes resolve the evolution of fungal bioluminescence.</title>
        <authorList>
            <person name="Tsai I.J."/>
        </authorList>
    </citation>
    <scope>NUCLEOTIDE SEQUENCE</scope>
    <source>
        <strain evidence="2">CCC161011</strain>
    </source>
</reference>
<evidence type="ECO:0000256" key="1">
    <source>
        <dbReference type="SAM" id="MobiDB-lite"/>
    </source>
</evidence>
<dbReference type="CDD" id="cd21037">
    <property type="entry name" value="MLKL_NTD"/>
    <property type="match status" value="1"/>
</dbReference>
<dbReference type="EMBL" id="JACAZI010000007">
    <property type="protein sequence ID" value="KAF7356050.1"/>
    <property type="molecule type" value="Genomic_DNA"/>
</dbReference>
<organism evidence="2 3">
    <name type="scientific">Mycena venus</name>
    <dbReference type="NCBI Taxonomy" id="2733690"/>
    <lineage>
        <taxon>Eukaryota</taxon>
        <taxon>Fungi</taxon>
        <taxon>Dikarya</taxon>
        <taxon>Basidiomycota</taxon>
        <taxon>Agaricomycotina</taxon>
        <taxon>Agaricomycetes</taxon>
        <taxon>Agaricomycetidae</taxon>
        <taxon>Agaricales</taxon>
        <taxon>Marasmiineae</taxon>
        <taxon>Mycenaceae</taxon>
        <taxon>Mycena</taxon>
    </lineage>
</organism>
<name>A0A8H7CZK9_9AGAR</name>
<gene>
    <name evidence="2" type="ORF">MVEN_00934800</name>
</gene>